<feature type="domain" description="Putative glycogen debranching enzyme N-terminal" evidence="1">
    <location>
        <begin position="6"/>
        <end position="192"/>
    </location>
</feature>
<feature type="domain" description="Mannosylglycerate hydrolase MGH1-like glycoside hydrolase" evidence="2">
    <location>
        <begin position="424"/>
        <end position="580"/>
    </location>
</feature>
<organism evidence="3 4">
    <name type="scientific">Cohnella yongneupensis</name>
    <dbReference type="NCBI Taxonomy" id="425006"/>
    <lineage>
        <taxon>Bacteria</taxon>
        <taxon>Bacillati</taxon>
        <taxon>Bacillota</taxon>
        <taxon>Bacilli</taxon>
        <taxon>Bacillales</taxon>
        <taxon>Paenibacillaceae</taxon>
        <taxon>Cohnella</taxon>
    </lineage>
</organism>
<proteinExistence type="predicted"/>
<evidence type="ECO:0000313" key="3">
    <source>
        <dbReference type="EMBL" id="MFC5527862.1"/>
    </source>
</evidence>
<dbReference type="EMBL" id="JBHSNC010000001">
    <property type="protein sequence ID" value="MFC5527862.1"/>
    <property type="molecule type" value="Genomic_DNA"/>
</dbReference>
<evidence type="ECO:0000313" key="4">
    <source>
        <dbReference type="Proteomes" id="UP001596108"/>
    </source>
</evidence>
<dbReference type="InterPro" id="IPR012341">
    <property type="entry name" value="6hp_glycosidase-like_sf"/>
</dbReference>
<evidence type="ECO:0000259" key="2">
    <source>
        <dbReference type="Pfam" id="PF22422"/>
    </source>
</evidence>
<dbReference type="RefSeq" id="WP_378109665.1">
    <property type="nucleotide sequence ID" value="NZ_JBHSNC010000001.1"/>
</dbReference>
<dbReference type="InterPro" id="IPR008928">
    <property type="entry name" value="6-hairpin_glycosidase_sf"/>
</dbReference>
<gene>
    <name evidence="3" type="ORF">ACFPQ4_00085</name>
</gene>
<evidence type="ECO:0000259" key="1">
    <source>
        <dbReference type="Pfam" id="PF14742"/>
    </source>
</evidence>
<dbReference type="Pfam" id="PF22422">
    <property type="entry name" value="MGH1-like_GH"/>
    <property type="match status" value="1"/>
</dbReference>
<dbReference type="InterPro" id="IPR054491">
    <property type="entry name" value="MGH1-like_GH"/>
</dbReference>
<reference evidence="4" key="1">
    <citation type="journal article" date="2019" name="Int. J. Syst. Evol. Microbiol.">
        <title>The Global Catalogue of Microorganisms (GCM) 10K type strain sequencing project: providing services to taxonomists for standard genome sequencing and annotation.</title>
        <authorList>
            <consortium name="The Broad Institute Genomics Platform"/>
            <consortium name="The Broad Institute Genome Sequencing Center for Infectious Disease"/>
            <person name="Wu L."/>
            <person name="Ma J."/>
        </authorList>
    </citation>
    <scope>NUCLEOTIDE SEQUENCE [LARGE SCALE GENOMIC DNA]</scope>
    <source>
        <strain evidence="4">CGMCC 1.18578</strain>
    </source>
</reference>
<accession>A0ABW0QWC3</accession>
<dbReference type="Pfam" id="PF14742">
    <property type="entry name" value="GDE_N_bis"/>
    <property type="match status" value="1"/>
</dbReference>
<name>A0ABW0QWC3_9BACL</name>
<dbReference type="Gene3D" id="1.50.10.10">
    <property type="match status" value="1"/>
</dbReference>
<dbReference type="SUPFAM" id="SSF48208">
    <property type="entry name" value="Six-hairpin glycosidases"/>
    <property type="match status" value="1"/>
</dbReference>
<dbReference type="InterPro" id="IPR032856">
    <property type="entry name" value="GDE_N_bis"/>
</dbReference>
<sequence length="697" mass="77162">MDYRVIKEGDLFFLTDVHGDVTGNDEAGHGLYTQDTRFLSRMEMLIDGEKPTLLASEGTKGYFASIRSMKVSKDEGAIEMLRERFIQGGVLHERVSLTNFFPGEVRFDFAAAFDADFQDMFIVRKYRTGDVGEIVGRDFGPNGMSIRYRGKDEIERETYVAWDCAEAAQVGPDGCFHFALSLAPKETKRICFTVTPVIAGKVPEARSFEEGLALLEQSYDGWRSETTGVASDVPAFDEIYRRGVTDLRMLMTDIGYGEVPVAGLPWFAVPFGRDSLITSLFMLPLNAGKVRGTLRTLAAYQGGKTDPWRDETPGKIMHEIRFGELVHTGQSPFGPYYGTVDATPLFLAVLGEYVRWTGDAALAKELKPNVLRALAWIDENAGRTESGFLSYRQEAEKGFPNQGWKDSANSIVHETGEYASSPIALSEVQGYAYQAKKTLAPIFRQLGDVELADRLEQEAAALQARFEEAFWMEDERFYAIALDQDARQVRSVSSNPGHLLMSGLPERSRAESVARRLVSEDMFNGYGVRTMSTQATGYYPMSYHNGSVWPHDNGMILLGLGKLGLKQEAGRVITGMLDASSHFEYRRLPELFCGYASAESDGPVPYPTTCSPQAWAAATSFAFVQAMLGIDPNVPERKIALNPFLPEGFGELTVSRLPVGQGHLTVKVVRTPGQDGYGKARIEVVENTTGCELQIQE</sequence>
<keyword evidence="4" id="KW-1185">Reference proteome</keyword>
<comment type="caution">
    <text evidence="3">The sequence shown here is derived from an EMBL/GenBank/DDBJ whole genome shotgun (WGS) entry which is preliminary data.</text>
</comment>
<protein>
    <submittedName>
        <fullName evidence="3">Glycogen debranching N-terminal domain-containing protein</fullName>
    </submittedName>
</protein>
<dbReference type="Proteomes" id="UP001596108">
    <property type="component" value="Unassembled WGS sequence"/>
</dbReference>